<evidence type="ECO:0000256" key="1">
    <source>
        <dbReference type="SAM" id="Phobius"/>
    </source>
</evidence>
<feature type="transmembrane region" description="Helical" evidence="1">
    <location>
        <begin position="12"/>
        <end position="28"/>
    </location>
</feature>
<evidence type="ECO:0000259" key="2">
    <source>
        <dbReference type="Pfam" id="PF01882"/>
    </source>
</evidence>
<dbReference type="PANTHER" id="PTHR34351">
    <property type="entry name" value="SLR1927 PROTEIN-RELATED"/>
    <property type="match status" value="1"/>
</dbReference>
<protein>
    <recommendedName>
        <fullName evidence="2">DUF58 domain-containing protein</fullName>
    </recommendedName>
</protein>
<accession>A0A8J2TRI2</accession>
<dbReference type="EMBL" id="BMEV01000057">
    <property type="protein sequence ID" value="GFZ84403.1"/>
    <property type="molecule type" value="Genomic_DNA"/>
</dbReference>
<sequence length="427" mass="48985">MLKEKVKFASNFITILLLLAILFAYAMFQGGFVSWFLFYSFLPIFLYQMLFLLYPWKKWKITRKISSPIIHSGGDITVILHLERKFPFPLHYLIVEEVFPSSLHRYDFGQKKYQWMNQENRVDREMKAVIFPWFRRKLKVSYTMKHIPRGEHKLNVVRIKTGDVFGLVKKECFFSVENSLVAYPSTLPVQLQHISLRYDTGNKLAAMKAVSNSNIVGGVRDYAPGDRFSWIDWKQTAKKNSMMTKEFEQERNAAALIVLNNCGKGLENANAYEATVEMTLTLLEKMAKESQEASFLSVGGAGEIAYFPKNRSRTLNKGIQKYLTNVYPANGESFGEQLKKVSAKLSQSNLVILITTNIDPYLAETLEQTMTNANQVGLILIQGKKMLTDDVRSHIEQLKRLGAGVCILTEQQLVRNPIEVTFYETVH</sequence>
<organism evidence="3 4">
    <name type="scientific">Compostibacillus humi</name>
    <dbReference type="NCBI Taxonomy" id="1245525"/>
    <lineage>
        <taxon>Bacteria</taxon>
        <taxon>Bacillati</taxon>
        <taxon>Bacillota</taxon>
        <taxon>Bacilli</taxon>
        <taxon>Bacillales</taxon>
        <taxon>Bacillaceae</taxon>
        <taxon>Compostibacillus</taxon>
    </lineage>
</organism>
<dbReference type="Proteomes" id="UP000602050">
    <property type="component" value="Unassembled WGS sequence"/>
</dbReference>
<evidence type="ECO:0000313" key="3">
    <source>
        <dbReference type="EMBL" id="GFZ84403.1"/>
    </source>
</evidence>
<dbReference type="InterPro" id="IPR002881">
    <property type="entry name" value="DUF58"/>
</dbReference>
<dbReference type="PANTHER" id="PTHR34351:SF2">
    <property type="entry name" value="DUF58 DOMAIN-CONTAINING PROTEIN"/>
    <property type="match status" value="1"/>
</dbReference>
<proteinExistence type="predicted"/>
<dbReference type="Pfam" id="PF01882">
    <property type="entry name" value="DUF58"/>
    <property type="match status" value="1"/>
</dbReference>
<reference evidence="3" key="2">
    <citation type="submission" date="2020-09" db="EMBL/GenBank/DDBJ databases">
        <authorList>
            <person name="Sun Q."/>
            <person name="Zhou Y."/>
        </authorList>
    </citation>
    <scope>NUCLEOTIDE SEQUENCE</scope>
    <source>
        <strain evidence="3">CGMCC 1.12360</strain>
    </source>
</reference>
<dbReference type="AlphaFoldDB" id="A0A8J2TRI2"/>
<keyword evidence="1" id="KW-0812">Transmembrane</keyword>
<keyword evidence="1" id="KW-0472">Membrane</keyword>
<keyword evidence="4" id="KW-1185">Reference proteome</keyword>
<evidence type="ECO:0000313" key="4">
    <source>
        <dbReference type="Proteomes" id="UP000602050"/>
    </source>
</evidence>
<feature type="transmembrane region" description="Helical" evidence="1">
    <location>
        <begin position="34"/>
        <end position="54"/>
    </location>
</feature>
<feature type="domain" description="DUF58" evidence="2">
    <location>
        <begin position="219"/>
        <end position="375"/>
    </location>
</feature>
<comment type="caution">
    <text evidence="3">The sequence shown here is derived from an EMBL/GenBank/DDBJ whole genome shotgun (WGS) entry which is preliminary data.</text>
</comment>
<gene>
    <name evidence="3" type="primary">yeaD</name>
    <name evidence="3" type="ORF">GCM10010978_25900</name>
</gene>
<name>A0A8J2TRI2_9BACI</name>
<keyword evidence="1" id="KW-1133">Transmembrane helix</keyword>
<reference evidence="3" key="1">
    <citation type="journal article" date="2014" name="Int. J. Syst. Evol. Microbiol.">
        <title>Complete genome sequence of Corynebacterium casei LMG S-19264T (=DSM 44701T), isolated from a smear-ripened cheese.</title>
        <authorList>
            <consortium name="US DOE Joint Genome Institute (JGI-PGF)"/>
            <person name="Walter F."/>
            <person name="Albersmeier A."/>
            <person name="Kalinowski J."/>
            <person name="Ruckert C."/>
        </authorList>
    </citation>
    <scope>NUCLEOTIDE SEQUENCE</scope>
    <source>
        <strain evidence="3">CGMCC 1.12360</strain>
    </source>
</reference>